<dbReference type="AlphaFoldDB" id="A0A258FNQ1"/>
<dbReference type="InterPro" id="IPR015066">
    <property type="entry name" value="DUF1902"/>
</dbReference>
<dbReference type="Pfam" id="PF08972">
    <property type="entry name" value="DUF1902"/>
    <property type="match status" value="1"/>
</dbReference>
<comment type="caution">
    <text evidence="2">The sequence shown here is derived from an EMBL/GenBank/DDBJ whole genome shotgun (WGS) entry which is preliminary data.</text>
</comment>
<dbReference type="InterPro" id="IPR035069">
    <property type="entry name" value="TTHA1013/TTHA0281-like"/>
</dbReference>
<proteinExistence type="predicted"/>
<evidence type="ECO:0000313" key="3">
    <source>
        <dbReference type="Proteomes" id="UP000215595"/>
    </source>
</evidence>
<dbReference type="SUPFAM" id="SSF143100">
    <property type="entry name" value="TTHA1013/TTHA0281-like"/>
    <property type="match status" value="1"/>
</dbReference>
<reference evidence="2 3" key="1">
    <citation type="submission" date="2017-03" db="EMBL/GenBank/DDBJ databases">
        <title>Lifting the veil on microbial sulfur biogeochemistry in mining wastewaters.</title>
        <authorList>
            <person name="Kantor R.S."/>
            <person name="Colenbrander Nelson T."/>
            <person name="Marshall S."/>
            <person name="Bennett D."/>
            <person name="Apte S."/>
            <person name="Camacho D."/>
            <person name="Thomas B.C."/>
            <person name="Warren L.A."/>
            <person name="Banfield J.F."/>
        </authorList>
    </citation>
    <scope>NUCLEOTIDE SEQUENCE [LARGE SCALE GENOMIC DNA]</scope>
    <source>
        <strain evidence="2">32-69-9</strain>
    </source>
</reference>
<protein>
    <recommendedName>
        <fullName evidence="1">DUF1902 domain-containing protein</fullName>
    </recommendedName>
</protein>
<name>A0A258FNQ1_9CAUL</name>
<dbReference type="Proteomes" id="UP000215595">
    <property type="component" value="Unassembled WGS sequence"/>
</dbReference>
<evidence type="ECO:0000259" key="1">
    <source>
        <dbReference type="Pfam" id="PF08972"/>
    </source>
</evidence>
<gene>
    <name evidence="2" type="ORF">B7Z01_06615</name>
</gene>
<dbReference type="Gene3D" id="3.30.2390.10">
    <property type="entry name" value="TTHA1013-like"/>
    <property type="match status" value="1"/>
</dbReference>
<accession>A0A258FNQ1</accession>
<sequence>MAHQFYVKAFWDYEASVWCSESDIPGLVLQTDTLEEFEDLIRHFAPDLLATNLGIHEPVVIRFEAARQLDLVAA</sequence>
<evidence type="ECO:0000313" key="2">
    <source>
        <dbReference type="EMBL" id="OYX34220.1"/>
    </source>
</evidence>
<dbReference type="EMBL" id="NCEB01000010">
    <property type="protein sequence ID" value="OYX34220.1"/>
    <property type="molecule type" value="Genomic_DNA"/>
</dbReference>
<organism evidence="2 3">
    <name type="scientific">Brevundimonas subvibrioides</name>
    <dbReference type="NCBI Taxonomy" id="74313"/>
    <lineage>
        <taxon>Bacteria</taxon>
        <taxon>Pseudomonadati</taxon>
        <taxon>Pseudomonadota</taxon>
        <taxon>Alphaproteobacteria</taxon>
        <taxon>Caulobacterales</taxon>
        <taxon>Caulobacteraceae</taxon>
        <taxon>Brevundimonas</taxon>
    </lineage>
</organism>
<feature type="domain" description="DUF1902" evidence="1">
    <location>
        <begin position="5"/>
        <end position="67"/>
    </location>
</feature>